<proteinExistence type="predicted"/>
<organism evidence="1 2">
    <name type="scientific">Caenorhabditis japonica</name>
    <dbReference type="NCBI Taxonomy" id="281687"/>
    <lineage>
        <taxon>Eukaryota</taxon>
        <taxon>Metazoa</taxon>
        <taxon>Ecdysozoa</taxon>
        <taxon>Nematoda</taxon>
        <taxon>Chromadorea</taxon>
        <taxon>Rhabditida</taxon>
        <taxon>Rhabditina</taxon>
        <taxon>Rhabditomorpha</taxon>
        <taxon>Rhabditoidea</taxon>
        <taxon>Rhabditidae</taxon>
        <taxon>Peloderinae</taxon>
        <taxon>Caenorhabditis</taxon>
    </lineage>
</organism>
<dbReference type="Pfam" id="PF04870">
    <property type="entry name" value="Moulting_cycle"/>
    <property type="match status" value="1"/>
</dbReference>
<accession>A0A8R1IQ09</accession>
<reference evidence="1" key="2">
    <citation type="submission" date="2022-06" db="UniProtKB">
        <authorList>
            <consortium name="EnsemblMetazoa"/>
        </authorList>
    </citation>
    <scope>IDENTIFICATION</scope>
    <source>
        <strain evidence="1">DF5081</strain>
    </source>
</reference>
<dbReference type="PANTHER" id="PTHR21523">
    <property type="match status" value="1"/>
</dbReference>
<name>A0A8R1IQ09_CAEJA</name>
<dbReference type="AlphaFoldDB" id="A0A8R1IQ09"/>
<dbReference type="PANTHER" id="PTHR21523:SF46">
    <property type="entry name" value="MLT-TEN (MLT-10) RELATED"/>
    <property type="match status" value="1"/>
</dbReference>
<reference evidence="2" key="1">
    <citation type="submission" date="2010-08" db="EMBL/GenBank/DDBJ databases">
        <authorList>
            <consortium name="Caenorhabditis japonica Sequencing Consortium"/>
            <person name="Wilson R.K."/>
        </authorList>
    </citation>
    <scope>NUCLEOTIDE SEQUENCE [LARGE SCALE GENOMIC DNA]</scope>
    <source>
        <strain evidence="2">DF5081</strain>
    </source>
</reference>
<keyword evidence="2" id="KW-1185">Reference proteome</keyword>
<protein>
    <submittedName>
        <fullName evidence="1">Uncharacterized protein</fullName>
    </submittedName>
</protein>
<dbReference type="EnsemblMetazoa" id="CJA34667a.1">
    <property type="protein sequence ID" value="CJA34667a.1"/>
    <property type="gene ID" value="WBGene00210514"/>
</dbReference>
<dbReference type="Proteomes" id="UP000005237">
    <property type="component" value="Unassembled WGS sequence"/>
</dbReference>
<sequence length="160" mass="18279">LQDAVFGAREKNRYKNRMLDMVIGKNHPLRQLKSFTDRMRDITPEGMIDENVMGLVDAVHRHDKDANANFLSPRFMPIMPEKLNTKRRLLSPDMFSLYRDDSDNSILPLPNTLEKVGMKANDRDSVLELVMDITGVNNVVDDALDLVKGLRKQGLDKDLV</sequence>
<evidence type="ECO:0000313" key="2">
    <source>
        <dbReference type="Proteomes" id="UP000005237"/>
    </source>
</evidence>
<evidence type="ECO:0000313" key="1">
    <source>
        <dbReference type="EnsemblMetazoa" id="CJA34667a.1"/>
    </source>
</evidence>
<dbReference type="InterPro" id="IPR006954">
    <property type="entry name" value="Mlt-10-like"/>
</dbReference>